<dbReference type="Proteomes" id="UP001234585">
    <property type="component" value="Plasmid unnamed7"/>
</dbReference>
<keyword evidence="1" id="KW-1133">Transmembrane helix</keyword>
<dbReference type="InterPro" id="IPR029787">
    <property type="entry name" value="Nucleotide_cyclase"/>
</dbReference>
<dbReference type="Gene3D" id="3.20.20.450">
    <property type="entry name" value="EAL domain"/>
    <property type="match status" value="1"/>
</dbReference>
<dbReference type="InterPro" id="IPR001633">
    <property type="entry name" value="EAL_dom"/>
</dbReference>
<keyword evidence="5" id="KW-1185">Reference proteome</keyword>
<dbReference type="SUPFAM" id="SSF141868">
    <property type="entry name" value="EAL domain-like"/>
    <property type="match status" value="1"/>
</dbReference>
<dbReference type="Gene3D" id="3.30.70.270">
    <property type="match status" value="1"/>
</dbReference>
<dbReference type="CDD" id="cd01948">
    <property type="entry name" value="EAL"/>
    <property type="match status" value="1"/>
</dbReference>
<dbReference type="InterPro" id="IPR035919">
    <property type="entry name" value="EAL_sf"/>
</dbReference>
<dbReference type="SUPFAM" id="SSF55073">
    <property type="entry name" value="Nucleotide cyclase"/>
    <property type="match status" value="1"/>
</dbReference>
<geneLocation type="plasmid" evidence="4 5">
    <name>unnamed7</name>
</geneLocation>
<evidence type="ECO:0000259" key="3">
    <source>
        <dbReference type="PROSITE" id="PS50887"/>
    </source>
</evidence>
<dbReference type="PANTHER" id="PTHR44757:SF2">
    <property type="entry name" value="BIOFILM ARCHITECTURE MAINTENANCE PROTEIN MBAA"/>
    <property type="match status" value="1"/>
</dbReference>
<dbReference type="SMART" id="SM00267">
    <property type="entry name" value="GGDEF"/>
    <property type="match status" value="1"/>
</dbReference>
<name>A0AA50CSP0_9HYPH</name>
<dbReference type="InterPro" id="IPR052155">
    <property type="entry name" value="Biofilm_reg_signaling"/>
</dbReference>
<organism evidence="4 5">
    <name type="scientific">Shinella sumterensis</name>
    <dbReference type="NCBI Taxonomy" id="1967501"/>
    <lineage>
        <taxon>Bacteria</taxon>
        <taxon>Pseudomonadati</taxon>
        <taxon>Pseudomonadota</taxon>
        <taxon>Alphaproteobacteria</taxon>
        <taxon>Hyphomicrobiales</taxon>
        <taxon>Rhizobiaceae</taxon>
        <taxon>Shinella</taxon>
    </lineage>
</organism>
<dbReference type="Pfam" id="PF00563">
    <property type="entry name" value="EAL"/>
    <property type="match status" value="1"/>
</dbReference>
<dbReference type="Gene3D" id="3.30.450.20">
    <property type="entry name" value="PAS domain"/>
    <property type="match status" value="1"/>
</dbReference>
<evidence type="ECO:0000259" key="2">
    <source>
        <dbReference type="PROSITE" id="PS50883"/>
    </source>
</evidence>
<feature type="transmembrane region" description="Helical" evidence="1">
    <location>
        <begin position="143"/>
        <end position="161"/>
    </location>
</feature>
<reference evidence="4 5" key="1">
    <citation type="submission" date="2023-08" db="EMBL/GenBank/DDBJ databases">
        <title>Pathogen: clinical or host-associated sample.</title>
        <authorList>
            <person name="Hergert J."/>
            <person name="Casey R."/>
            <person name="Wagner J."/>
            <person name="Young E.L."/>
            <person name="Oakeson K.F."/>
        </authorList>
    </citation>
    <scope>NUCLEOTIDE SEQUENCE [LARGE SCALE GENOMIC DNA]</scope>
    <source>
        <strain evidence="4 5">1760953</strain>
        <plasmid evidence="4 5">unnamed7</plasmid>
    </source>
</reference>
<protein>
    <submittedName>
        <fullName evidence="4">EAL domain-containing protein</fullName>
    </submittedName>
</protein>
<dbReference type="RefSeq" id="WP_306041763.1">
    <property type="nucleotide sequence ID" value="NZ_CP132309.1"/>
</dbReference>
<dbReference type="PROSITE" id="PS50883">
    <property type="entry name" value="EAL"/>
    <property type="match status" value="1"/>
</dbReference>
<feature type="transmembrane region" description="Helical" evidence="1">
    <location>
        <begin position="52"/>
        <end position="69"/>
    </location>
</feature>
<feature type="transmembrane region" description="Helical" evidence="1">
    <location>
        <begin position="75"/>
        <end position="96"/>
    </location>
</feature>
<feature type="domain" description="EAL" evidence="2">
    <location>
        <begin position="527"/>
        <end position="778"/>
    </location>
</feature>
<dbReference type="EMBL" id="CP132309">
    <property type="protein sequence ID" value="WLS01348.1"/>
    <property type="molecule type" value="Genomic_DNA"/>
</dbReference>
<keyword evidence="4" id="KW-0614">Plasmid</keyword>
<dbReference type="InterPro" id="IPR043128">
    <property type="entry name" value="Rev_trsase/Diguanyl_cyclase"/>
</dbReference>
<feature type="transmembrane region" description="Helical" evidence="1">
    <location>
        <begin position="117"/>
        <end position="137"/>
    </location>
</feature>
<dbReference type="PROSITE" id="PS50887">
    <property type="entry name" value="GGDEF"/>
    <property type="match status" value="1"/>
</dbReference>
<dbReference type="CDD" id="cd01949">
    <property type="entry name" value="GGDEF"/>
    <property type="match status" value="1"/>
</dbReference>
<proteinExistence type="predicted"/>
<dbReference type="NCBIfam" id="TIGR00254">
    <property type="entry name" value="GGDEF"/>
    <property type="match status" value="1"/>
</dbReference>
<dbReference type="PANTHER" id="PTHR44757">
    <property type="entry name" value="DIGUANYLATE CYCLASE DGCP"/>
    <property type="match status" value="1"/>
</dbReference>
<sequence length="787" mass="86035">MRSAPESELKETASTRIVNVIRSSVAQFVTIPGDNPELLKAQYRAFSRQMPLMYLILLSSTWAVSTTHMGVAPLWLTVGIPILLTFVCAARVLLWWRSRSVVPTPEAALHALKRVNYLAFGIATAFTAWSFLLYPYGDAYTRSYLAFYMAITVISCIFSLVHLRSAALIVTAIVNGAFIFFFAATGQPTFVAMAVNIALVSFGMLVMLNINQRDFARMVNAQTEALRKHEEQSRLLRMIDDMPMAVMTVEPGTLNINYANETSKELIRKIEHLLPISADNLLGTSIDVFHRNPQHQRRILADPKNLPHNARIKLGPEVLDLKVSAVIADDGSFIGPMLTWALVTKEVEAENRIRQLAHYDTLTGLPNRVTFHEELAKGLVTPGNRLGLLYVDLDGFKLINDTRGHSVGDILLGQVASRLRTICNGPAMTVGRLGGDEFAVLVPHNNAESALALSSKIIEALSAPYDLDYDRSIQLGASVGIAFAPGHGESADELLARADLALYAAKAAGKGQAHIFSPDMETRIHERVRLETKLRDVLETKDGLFVFYQPIVNIETGKVTAREALVRWHHPKRGWISPGEFVPVAEQSGLIDQLGQFVLEQACRDAVERDDGVRVAVNISAVQLGKGTIASAVHSALVASGLSPSQLEIEVTETALLGAETAGIDDLRRIRDMGVRVALDDFGTGYSSLSHLRVFPFDKIKIDGSFVKEAVDRMESAAVVKAVADLGKRLGVTTVAEGVETQAQLDRVREEGCTEIQGYLFGRPAPNDRDAAKIAELNKSAALTKAA</sequence>
<feature type="domain" description="GGDEF" evidence="3">
    <location>
        <begin position="384"/>
        <end position="518"/>
    </location>
</feature>
<dbReference type="AlphaFoldDB" id="A0AA50CSP0"/>
<accession>A0AA50CSP0</accession>
<gene>
    <name evidence="4" type="ORF">Q9313_28540</name>
</gene>
<evidence type="ECO:0000256" key="1">
    <source>
        <dbReference type="SAM" id="Phobius"/>
    </source>
</evidence>
<keyword evidence="1" id="KW-0812">Transmembrane</keyword>
<dbReference type="Pfam" id="PF00990">
    <property type="entry name" value="GGDEF"/>
    <property type="match status" value="1"/>
</dbReference>
<keyword evidence="1" id="KW-0472">Membrane</keyword>
<dbReference type="SMART" id="SM00052">
    <property type="entry name" value="EAL"/>
    <property type="match status" value="1"/>
</dbReference>
<dbReference type="InterPro" id="IPR000160">
    <property type="entry name" value="GGDEF_dom"/>
</dbReference>
<evidence type="ECO:0000313" key="5">
    <source>
        <dbReference type="Proteomes" id="UP001234585"/>
    </source>
</evidence>
<evidence type="ECO:0000313" key="4">
    <source>
        <dbReference type="EMBL" id="WLS01348.1"/>
    </source>
</evidence>